<comment type="caution">
    <text evidence="12">The sequence shown here is derived from an EMBL/GenBank/DDBJ whole genome shotgun (WGS) entry which is preliminary data.</text>
</comment>
<dbReference type="InterPro" id="IPR017593">
    <property type="entry name" value="Allantoinase"/>
</dbReference>
<evidence type="ECO:0000256" key="7">
    <source>
        <dbReference type="ARBA" id="ARBA00022723"/>
    </source>
</evidence>
<keyword evidence="8" id="KW-0378">Hydrolase</keyword>
<dbReference type="SUPFAM" id="SSF51556">
    <property type="entry name" value="Metallo-dependent hydrolases"/>
    <property type="match status" value="1"/>
</dbReference>
<comment type="subunit">
    <text evidence="5">Homotetramer.</text>
</comment>
<evidence type="ECO:0000256" key="3">
    <source>
        <dbReference type="ARBA" id="ARBA00008829"/>
    </source>
</evidence>
<evidence type="ECO:0000256" key="8">
    <source>
        <dbReference type="ARBA" id="ARBA00022801"/>
    </source>
</evidence>
<dbReference type="InterPro" id="IPR050138">
    <property type="entry name" value="DHOase/Allantoinase_Hydrolase"/>
</dbReference>
<dbReference type="Proteomes" id="UP001157974">
    <property type="component" value="Unassembled WGS sequence"/>
</dbReference>
<dbReference type="GO" id="GO:0004038">
    <property type="term" value="F:allantoinase activity"/>
    <property type="evidence" value="ECO:0007669"/>
    <property type="project" value="UniProtKB-EC"/>
</dbReference>
<comment type="similarity">
    <text evidence="4">Belongs to the metallo-dependent hydrolases superfamily. Allantoinase family.</text>
</comment>
<evidence type="ECO:0000256" key="5">
    <source>
        <dbReference type="ARBA" id="ARBA00011881"/>
    </source>
</evidence>
<keyword evidence="9" id="KW-0862">Zinc</keyword>
<sequence length="503" mass="54491">MNPSKLTNLMERRAPIYPVEEGQCRVQKEVSEPYAIKSRRVVTPAGLRHALIVIENGKIGDILRADTETQLPVQDVGNLVVMAGLIDPHVHVNEPGRTEWEGFESATAAAAAGGTTTLLDMPLNCVPSTVSLSAMEQKISAIKDAKLSCDVGLIGGAVPGFLDEIGPLAKAGVFAFKSFMIDSQSADFPHVNSADLVEAMSLISKLEGAPYVYILHAEKDSEEDETLSEASGHSNQDHAKHLQSRPEVWETRAIDEAIRAADQTGCHIHIAHVGSSNAAEIIHNAKIDGAYVTAEVCTHYLLFQSEKIPRGNTLFKCAPPIRSEDNRLGLWKALLKDGSLDIISSDHSPSPPELKHMKEGDFTKAWGGIAGLQYRLQGTWTASQPFEVDFMRLSELVSGKVADIFGLSASKGRIVKGLDADLVIWDPEEEQVIQESECLHRHKASAYTGQKLMGRVKKTIVHGEVVYEDGGGIVGASPGKLLLRSAATRDGLSREVVRDQVCT</sequence>
<dbReference type="EMBL" id="JAMWBK010000002">
    <property type="protein sequence ID" value="KAJ8907570.1"/>
    <property type="molecule type" value="Genomic_DNA"/>
</dbReference>
<feature type="region of interest" description="Disordered" evidence="10">
    <location>
        <begin position="223"/>
        <end position="246"/>
    </location>
</feature>
<accession>A0AAV8UZF8</accession>
<dbReference type="PROSITE" id="PS00482">
    <property type="entry name" value="DIHYDROOROTASE_1"/>
    <property type="match status" value="1"/>
</dbReference>
<organism evidence="12 13">
    <name type="scientific">Rhodosorus marinus</name>
    <dbReference type="NCBI Taxonomy" id="101924"/>
    <lineage>
        <taxon>Eukaryota</taxon>
        <taxon>Rhodophyta</taxon>
        <taxon>Stylonematophyceae</taxon>
        <taxon>Stylonematales</taxon>
        <taxon>Stylonemataceae</taxon>
        <taxon>Rhodosorus</taxon>
    </lineage>
</organism>
<dbReference type="SUPFAM" id="SSF51338">
    <property type="entry name" value="Composite domain of metallo-dependent hydrolases"/>
    <property type="match status" value="1"/>
</dbReference>
<dbReference type="InterPro" id="IPR002195">
    <property type="entry name" value="Dihydroorotase_CS"/>
</dbReference>
<dbReference type="InterPro" id="IPR011059">
    <property type="entry name" value="Metal-dep_hydrolase_composite"/>
</dbReference>
<dbReference type="GO" id="GO:0050897">
    <property type="term" value="F:cobalt ion binding"/>
    <property type="evidence" value="ECO:0007669"/>
    <property type="project" value="InterPro"/>
</dbReference>
<dbReference type="AlphaFoldDB" id="A0AAV8UZF8"/>
<evidence type="ECO:0000313" key="12">
    <source>
        <dbReference type="EMBL" id="KAJ8907570.1"/>
    </source>
</evidence>
<evidence type="ECO:0000256" key="4">
    <source>
        <dbReference type="ARBA" id="ARBA00010368"/>
    </source>
</evidence>
<evidence type="ECO:0000313" key="13">
    <source>
        <dbReference type="Proteomes" id="UP001157974"/>
    </source>
</evidence>
<reference evidence="12 13" key="1">
    <citation type="journal article" date="2023" name="Nat. Commun.">
        <title>Origin of minicircular mitochondrial genomes in red algae.</title>
        <authorList>
            <person name="Lee Y."/>
            <person name="Cho C.H."/>
            <person name="Lee Y.M."/>
            <person name="Park S.I."/>
            <person name="Yang J.H."/>
            <person name="West J.A."/>
            <person name="Bhattacharya D."/>
            <person name="Yoon H.S."/>
        </authorList>
    </citation>
    <scope>NUCLEOTIDE SEQUENCE [LARGE SCALE GENOMIC DNA]</scope>
    <source>
        <strain evidence="12 13">CCMP1338</strain>
        <tissue evidence="12">Whole cell</tissue>
    </source>
</reference>
<comment type="pathway">
    <text evidence="2">Nitrogen metabolism; (S)-allantoin degradation; allantoate from (S)-allantoin: step 1/1.</text>
</comment>
<evidence type="ECO:0000256" key="1">
    <source>
        <dbReference type="ARBA" id="ARBA00001947"/>
    </source>
</evidence>
<evidence type="ECO:0000256" key="6">
    <source>
        <dbReference type="ARBA" id="ARBA00012863"/>
    </source>
</evidence>
<proteinExistence type="inferred from homology"/>
<dbReference type="Gene3D" id="3.20.20.140">
    <property type="entry name" value="Metal-dependent hydrolases"/>
    <property type="match status" value="1"/>
</dbReference>
<dbReference type="GO" id="GO:0006145">
    <property type="term" value="P:purine nucleobase catabolic process"/>
    <property type="evidence" value="ECO:0007669"/>
    <property type="project" value="TreeGrafter"/>
</dbReference>
<evidence type="ECO:0000256" key="10">
    <source>
        <dbReference type="SAM" id="MobiDB-lite"/>
    </source>
</evidence>
<name>A0AAV8UZF8_9RHOD</name>
<dbReference type="PANTHER" id="PTHR43668:SF2">
    <property type="entry name" value="ALLANTOINASE"/>
    <property type="match status" value="1"/>
</dbReference>
<dbReference type="GO" id="GO:0000256">
    <property type="term" value="P:allantoin catabolic process"/>
    <property type="evidence" value="ECO:0007669"/>
    <property type="project" value="InterPro"/>
</dbReference>
<keyword evidence="13" id="KW-1185">Reference proteome</keyword>
<evidence type="ECO:0000256" key="2">
    <source>
        <dbReference type="ARBA" id="ARBA00004968"/>
    </source>
</evidence>
<dbReference type="EC" id="3.5.2.5" evidence="6"/>
<dbReference type="GO" id="GO:0005737">
    <property type="term" value="C:cytoplasm"/>
    <property type="evidence" value="ECO:0007669"/>
    <property type="project" value="TreeGrafter"/>
</dbReference>
<evidence type="ECO:0000259" key="11">
    <source>
        <dbReference type="Pfam" id="PF01979"/>
    </source>
</evidence>
<dbReference type="FunFam" id="3.20.20.140:FF:000174">
    <property type="entry name" value="Dihydropyrimidinase-related protein 2"/>
    <property type="match status" value="1"/>
</dbReference>
<dbReference type="InterPro" id="IPR006680">
    <property type="entry name" value="Amidohydro-rel"/>
</dbReference>
<dbReference type="NCBIfam" id="TIGR03178">
    <property type="entry name" value="allantoinase"/>
    <property type="match status" value="1"/>
</dbReference>
<protein>
    <recommendedName>
        <fullName evidence="6">allantoinase</fullName>
        <ecNumber evidence="6">3.5.2.5</ecNumber>
    </recommendedName>
</protein>
<comment type="cofactor">
    <cofactor evidence="1">
        <name>Zn(2+)</name>
        <dbReference type="ChEBI" id="CHEBI:29105"/>
    </cofactor>
</comment>
<feature type="domain" description="Amidohydrolase-related" evidence="11">
    <location>
        <begin position="80"/>
        <end position="466"/>
    </location>
</feature>
<dbReference type="InterPro" id="IPR032466">
    <property type="entry name" value="Metal_Hydrolase"/>
</dbReference>
<keyword evidence="7" id="KW-0479">Metal-binding</keyword>
<comment type="similarity">
    <text evidence="3">Belongs to the metallo-dependent hydrolases superfamily. Hydantoinase/dihydropyrimidinase family.</text>
</comment>
<dbReference type="PANTHER" id="PTHR43668">
    <property type="entry name" value="ALLANTOINASE"/>
    <property type="match status" value="1"/>
</dbReference>
<evidence type="ECO:0000256" key="9">
    <source>
        <dbReference type="ARBA" id="ARBA00022833"/>
    </source>
</evidence>
<gene>
    <name evidence="12" type="ORF">NDN08_007681</name>
</gene>
<dbReference type="Pfam" id="PF01979">
    <property type="entry name" value="Amidohydro_1"/>
    <property type="match status" value="1"/>
</dbReference>
<dbReference type="GO" id="GO:0008270">
    <property type="term" value="F:zinc ion binding"/>
    <property type="evidence" value="ECO:0007669"/>
    <property type="project" value="InterPro"/>
</dbReference>